<dbReference type="Proteomes" id="UP001174691">
    <property type="component" value="Unassembled WGS sequence"/>
</dbReference>
<accession>A0AA38W1I7</accession>
<organism evidence="1 2">
    <name type="scientific">Coniochaeta hoffmannii</name>
    <dbReference type="NCBI Taxonomy" id="91930"/>
    <lineage>
        <taxon>Eukaryota</taxon>
        <taxon>Fungi</taxon>
        <taxon>Dikarya</taxon>
        <taxon>Ascomycota</taxon>
        <taxon>Pezizomycotina</taxon>
        <taxon>Sordariomycetes</taxon>
        <taxon>Sordariomycetidae</taxon>
        <taxon>Coniochaetales</taxon>
        <taxon>Coniochaetaceae</taxon>
        <taxon>Coniochaeta</taxon>
    </lineage>
</organism>
<evidence type="ECO:0000313" key="2">
    <source>
        <dbReference type="Proteomes" id="UP001174691"/>
    </source>
</evidence>
<comment type="caution">
    <text evidence="1">The sequence shown here is derived from an EMBL/GenBank/DDBJ whole genome shotgun (WGS) entry which is preliminary data.</text>
</comment>
<dbReference type="AlphaFoldDB" id="A0AA38W1I7"/>
<gene>
    <name evidence="1" type="ORF">NKR19_g710</name>
</gene>
<protein>
    <submittedName>
        <fullName evidence="1">Prefoldin subunit</fullName>
    </submittedName>
</protein>
<keyword evidence="2" id="KW-1185">Reference proteome</keyword>
<reference evidence="1" key="1">
    <citation type="submission" date="2022-07" db="EMBL/GenBank/DDBJ databases">
        <title>Fungi with potential for degradation of polypropylene.</title>
        <authorList>
            <person name="Gostincar C."/>
        </authorList>
    </citation>
    <scope>NUCLEOTIDE SEQUENCE</scope>
    <source>
        <strain evidence="1">EXF-13287</strain>
    </source>
</reference>
<proteinExistence type="predicted"/>
<evidence type="ECO:0000313" key="1">
    <source>
        <dbReference type="EMBL" id="KAJ9165138.1"/>
    </source>
</evidence>
<dbReference type="EMBL" id="JANBVN010000006">
    <property type="protein sequence ID" value="KAJ9165138.1"/>
    <property type="molecule type" value="Genomic_DNA"/>
</dbReference>
<sequence length="891" mass="100223">MLSWRTYALSGTIGGSSLARARPVLALPLSSQLQSTQAVQASTHHRVQSGQAGRQLPSWRTKRGAYEHISPSAVILERLYTRGGRITREQWELFQKVAQIRSTRLPVMTAQMLLRQEEATVRTSLSERLTDGDDPEEWNKRLAMLSHTGITEEHLRHWVWILQGKTADERVQRFLSGDTFKPVFLLFIMIDKTHSILDRQLFVSLLDYAAKTHCQPISQNAEQQPRHRSLDSRLNMTPVHFVGMLGRLVDQALRLCPETLITVAEITTSYLKLIPAVISSSSHDNGYTQQCLVFNRALQAFSRTSYLRSFANIKYNWDAQKHLLAFSTSLKRPFIINEAGYRAIQSIMVGREKSEDEEKAAIRSAKSWPPYREAWDGVDEQRHPEDDFSRAVKTGILAREAGYPDTELDRTLGALGGAVLHDGPTIQTRSKPPKVSGGPRAAENIYATWAARVRATRNAQEAWANFRRPPEEGLRPSAVVYAEMFAKLLADESAHPESAVPGNSKENMPVYLPGNLSEFEKWRLQPPSASELYGDMLRQGVKPVGQVLRLLVLNADSEAEVLRYLQDSPYKEFAEAVRDRDASCPPTKEKFFEVEAVYRSAPLTVFGAYISFLCKMQRKAYAAASSPDHVSTRVDNSYLQRALAVVSVRLRPETSEGRTYKPPWYDILRALVLARTHGALVTVARRQMGLFLDVFKWVRTHTGMDVVLLEIMCLSVGRVMAANFTRAKRGADRERWWARADHVVGEEQRKTLARAGLDVMAAFEEMKKPGSGMGGFHVYCYARVLGMYGAVDEMIVVMRWAMARLEEGGALEGGNEDGTSSHAYLLRAFGFIEAYGRECGRTADVASLKARRRLLVDDGYPFALAELTETDKEDVQLVKAIAEGWERHAED</sequence>
<name>A0AA38W1I7_9PEZI</name>